<evidence type="ECO:0000256" key="1">
    <source>
        <dbReference type="ARBA" id="ARBA00001974"/>
    </source>
</evidence>
<keyword evidence="6" id="KW-0560">Oxidoreductase</keyword>
<dbReference type="OrthoDB" id="437369at2759"/>
<evidence type="ECO:0000313" key="11">
    <source>
        <dbReference type="Proteomes" id="UP000267821"/>
    </source>
</evidence>
<gene>
    <name evidence="10" type="ORF">L211DRAFT_87784</name>
</gene>
<dbReference type="InterPro" id="IPR017046">
    <property type="entry name" value="Prenylcysteine_Oxase1"/>
</dbReference>
<feature type="chain" id="PRO_5018013263" evidence="8">
    <location>
        <begin position="27"/>
        <end position="572"/>
    </location>
</feature>
<dbReference type="STRING" id="1051890.A0A3N4LRT9"/>
<keyword evidence="3" id="KW-0285">Flavoprotein</keyword>
<dbReference type="GO" id="GO:0016829">
    <property type="term" value="F:lyase activity"/>
    <property type="evidence" value="ECO:0007669"/>
    <property type="project" value="UniProtKB-KW"/>
</dbReference>
<keyword evidence="5" id="KW-0274">FAD</keyword>
<evidence type="ECO:0000256" key="2">
    <source>
        <dbReference type="ARBA" id="ARBA00009967"/>
    </source>
</evidence>
<dbReference type="InterPro" id="IPR036188">
    <property type="entry name" value="FAD/NAD-bd_sf"/>
</dbReference>
<dbReference type="InParanoid" id="A0A3N4LRT9"/>
<dbReference type="GO" id="GO:0030328">
    <property type="term" value="P:prenylcysteine catabolic process"/>
    <property type="evidence" value="ECO:0007669"/>
    <property type="project" value="InterPro"/>
</dbReference>
<evidence type="ECO:0000259" key="9">
    <source>
        <dbReference type="Pfam" id="PF07156"/>
    </source>
</evidence>
<sequence length="572" mass="63675">MVAGSGIRGHLLVTLSVFFLTVLLLAVEIGAFQEASQRYYGGKQLQEQISNRGDLVVSMRKVAVIGAGAGGSSTAYYLQKFAANKSFDVSITVYEKNSYVGGRSTTVNVYNNPDEVVELGASIFVEVNENLYNATKEFGLECSDNYISRRVSKDALGVYDGQSFIFRQPYDTTWWNNLAILWKYGLTPIRTQQLMKQTIRKFLQLYRAPLFPFRSLTEAAEKADLLQATAHTGEQFLNSNGVGGKYATDLVQASTRVNYAQNLGIIHGLETMVCMATDNAMSVKGGNWKIFSGMLAASNAKVRLNTAVTELHKSPSDGRWIVYSTQGASHQGHEDSEGTPTFQSEVFDVVVLASPFQFSDIEIHPEPEKTPDIIPYVQLHVTLFTSPLRLSPDYFHLPADQEVPDMVLTTLNATEQQNEKITRGGGVHGVGSSGFFSVSLLRSIKREVSGVHKIEYLYKIFSPAEMTHSHIKEFLGVKKGNVEDVDDAVVTWSHKKVWHSYPYLYPRVTFEEIILDKEQTLFYTSGIESFISTMETSSLMGINVAQLVVDSWESKEKASKKAQDEMWAKAKL</sequence>
<feature type="domain" description="Prenylcysteine lyase" evidence="9">
    <location>
        <begin position="171"/>
        <end position="558"/>
    </location>
</feature>
<dbReference type="PANTHER" id="PTHR15944:SF0">
    <property type="entry name" value="PRENYLCYSTEINE LYASE DOMAIN-CONTAINING PROTEIN"/>
    <property type="match status" value="1"/>
</dbReference>
<evidence type="ECO:0000256" key="6">
    <source>
        <dbReference type="ARBA" id="ARBA00023002"/>
    </source>
</evidence>
<evidence type="ECO:0000256" key="7">
    <source>
        <dbReference type="ARBA" id="ARBA00023180"/>
    </source>
</evidence>
<dbReference type="AlphaFoldDB" id="A0A3N4LRT9"/>
<evidence type="ECO:0000256" key="3">
    <source>
        <dbReference type="ARBA" id="ARBA00022630"/>
    </source>
</evidence>
<evidence type="ECO:0000256" key="8">
    <source>
        <dbReference type="SAM" id="SignalP"/>
    </source>
</evidence>
<dbReference type="EMBL" id="ML121537">
    <property type="protein sequence ID" value="RPB25540.1"/>
    <property type="molecule type" value="Genomic_DNA"/>
</dbReference>
<proteinExistence type="inferred from homology"/>
<protein>
    <submittedName>
        <fullName evidence="10">Putative prenylcysteine lyase</fullName>
    </submittedName>
</protein>
<reference evidence="10 11" key="1">
    <citation type="journal article" date="2018" name="Nat. Ecol. Evol.">
        <title>Pezizomycetes genomes reveal the molecular basis of ectomycorrhizal truffle lifestyle.</title>
        <authorList>
            <person name="Murat C."/>
            <person name="Payen T."/>
            <person name="Noel B."/>
            <person name="Kuo A."/>
            <person name="Morin E."/>
            <person name="Chen J."/>
            <person name="Kohler A."/>
            <person name="Krizsan K."/>
            <person name="Balestrini R."/>
            <person name="Da Silva C."/>
            <person name="Montanini B."/>
            <person name="Hainaut M."/>
            <person name="Levati E."/>
            <person name="Barry K.W."/>
            <person name="Belfiori B."/>
            <person name="Cichocki N."/>
            <person name="Clum A."/>
            <person name="Dockter R.B."/>
            <person name="Fauchery L."/>
            <person name="Guy J."/>
            <person name="Iotti M."/>
            <person name="Le Tacon F."/>
            <person name="Lindquist E.A."/>
            <person name="Lipzen A."/>
            <person name="Malagnac F."/>
            <person name="Mello A."/>
            <person name="Molinier V."/>
            <person name="Miyauchi S."/>
            <person name="Poulain J."/>
            <person name="Riccioni C."/>
            <person name="Rubini A."/>
            <person name="Sitrit Y."/>
            <person name="Splivallo R."/>
            <person name="Traeger S."/>
            <person name="Wang M."/>
            <person name="Zifcakova L."/>
            <person name="Wipf D."/>
            <person name="Zambonelli A."/>
            <person name="Paolocci F."/>
            <person name="Nowrousian M."/>
            <person name="Ottonello S."/>
            <person name="Baldrian P."/>
            <person name="Spatafora J.W."/>
            <person name="Henrissat B."/>
            <person name="Nagy L.G."/>
            <person name="Aury J.M."/>
            <person name="Wincker P."/>
            <person name="Grigoriev I.V."/>
            <person name="Bonfante P."/>
            <person name="Martin F.M."/>
        </authorList>
    </citation>
    <scope>NUCLEOTIDE SEQUENCE [LARGE SCALE GENOMIC DNA]</scope>
    <source>
        <strain evidence="10 11">ATCC MYA-4762</strain>
    </source>
</reference>
<keyword evidence="4 8" id="KW-0732">Signal</keyword>
<comment type="similarity">
    <text evidence="2">Belongs to the prenylcysteine oxidase family.</text>
</comment>
<evidence type="ECO:0000313" key="10">
    <source>
        <dbReference type="EMBL" id="RPB25540.1"/>
    </source>
</evidence>
<comment type="cofactor">
    <cofactor evidence="1">
        <name>FAD</name>
        <dbReference type="ChEBI" id="CHEBI:57692"/>
    </cofactor>
</comment>
<keyword evidence="7" id="KW-0325">Glycoprotein</keyword>
<dbReference type="PANTHER" id="PTHR15944">
    <property type="entry name" value="FARNESYLCYSTEINE LYASE"/>
    <property type="match status" value="1"/>
</dbReference>
<organism evidence="10 11">
    <name type="scientific">Terfezia boudieri ATCC MYA-4762</name>
    <dbReference type="NCBI Taxonomy" id="1051890"/>
    <lineage>
        <taxon>Eukaryota</taxon>
        <taxon>Fungi</taxon>
        <taxon>Dikarya</taxon>
        <taxon>Ascomycota</taxon>
        <taxon>Pezizomycotina</taxon>
        <taxon>Pezizomycetes</taxon>
        <taxon>Pezizales</taxon>
        <taxon>Pezizaceae</taxon>
        <taxon>Terfezia</taxon>
    </lineage>
</organism>
<dbReference type="GO" id="GO:0030327">
    <property type="term" value="P:prenylated protein catabolic process"/>
    <property type="evidence" value="ECO:0007669"/>
    <property type="project" value="TreeGrafter"/>
</dbReference>
<accession>A0A3N4LRT9</accession>
<evidence type="ECO:0000256" key="5">
    <source>
        <dbReference type="ARBA" id="ARBA00022827"/>
    </source>
</evidence>
<dbReference type="PIRSF" id="PIRSF036292">
    <property type="entry name" value="Prenylcysteine_oxidase"/>
    <property type="match status" value="1"/>
</dbReference>
<dbReference type="InterPro" id="IPR010795">
    <property type="entry name" value="Prenylcys_lyase"/>
</dbReference>
<dbReference type="Pfam" id="PF13450">
    <property type="entry name" value="NAD_binding_8"/>
    <property type="match status" value="1"/>
</dbReference>
<feature type="signal peptide" evidence="8">
    <location>
        <begin position="1"/>
        <end position="26"/>
    </location>
</feature>
<dbReference type="Proteomes" id="UP000267821">
    <property type="component" value="Unassembled WGS sequence"/>
</dbReference>
<dbReference type="SUPFAM" id="SSF51905">
    <property type="entry name" value="FAD/NAD(P)-binding domain"/>
    <property type="match status" value="1"/>
</dbReference>
<keyword evidence="11" id="KW-1185">Reference proteome</keyword>
<name>A0A3N4LRT9_9PEZI</name>
<keyword evidence="10" id="KW-0456">Lyase</keyword>
<evidence type="ECO:0000256" key="4">
    <source>
        <dbReference type="ARBA" id="ARBA00022729"/>
    </source>
</evidence>
<dbReference type="GO" id="GO:0001735">
    <property type="term" value="F:prenylcysteine oxidase activity"/>
    <property type="evidence" value="ECO:0007669"/>
    <property type="project" value="InterPro"/>
</dbReference>
<dbReference type="Gene3D" id="3.50.50.60">
    <property type="entry name" value="FAD/NAD(P)-binding domain"/>
    <property type="match status" value="1"/>
</dbReference>
<dbReference type="Pfam" id="PF07156">
    <property type="entry name" value="Prenylcys_lyase"/>
    <property type="match status" value="1"/>
</dbReference>